<evidence type="ECO:0000313" key="3">
    <source>
        <dbReference type="EMBL" id="SFS37206.1"/>
    </source>
</evidence>
<dbReference type="STRING" id="95161.SAMN05660874_00603"/>
<dbReference type="InterPro" id="IPR036188">
    <property type="entry name" value="FAD/NAD-bd_sf"/>
</dbReference>
<dbReference type="InterPro" id="IPR050631">
    <property type="entry name" value="PheA/TfdB_FAD_monoxygenase"/>
</dbReference>
<evidence type="ECO:0000313" key="4">
    <source>
        <dbReference type="Proteomes" id="UP000198852"/>
    </source>
</evidence>
<dbReference type="PRINTS" id="PR00420">
    <property type="entry name" value="RNGMNOXGNASE"/>
</dbReference>
<dbReference type="NCBIfam" id="NF004834">
    <property type="entry name" value="PRK06185.1-3"/>
    <property type="match status" value="1"/>
</dbReference>
<dbReference type="SUPFAM" id="SSF51905">
    <property type="entry name" value="FAD/NAD(P)-binding domain"/>
    <property type="match status" value="1"/>
</dbReference>
<sequence length="416" mass="46701">MERTTCCVVGGGPAGMVLGLLLARAGVQVTVLEKHGDFLRDFRGDTVHPTTLQLLDDLGLAERFEQIPQSRITKLQLPLGPDGSLFTMGDFSLLKIKYNYIAMVPQWDLLDMLAEEGKAEPTFSLRMNTEATELVREGGRVRGVRYRTASGETGELRADITVACDGRKSFVRDLPELELHDFPTPMDVRWFRLPRQEGDPDGLLGLFRKRSFQVLIDRRDYFQVASIIHKGSDAEGRSGPVEEFNAQLRREIPWLGDRELVRSWDDVKLLHVTLDRLRSWHVPGLLCIGDAAHAMSPVGGVGINLAVQDAVAAARHLARPLREGRLRRRHVVAIQRRRWLTTVLIQGFQRMIHEKVVGPALRGEIDLSGSARLPLPVRAVSRLPFLRRFPPYLLAYGAVRERPPRESLRGSALRGA</sequence>
<dbReference type="PANTHER" id="PTHR43476:SF5">
    <property type="entry name" value="FAD-DEPENDENT MONOOXYGENASE"/>
    <property type="match status" value="1"/>
</dbReference>
<organism evidence="3 4">
    <name type="scientific">Saccharopolyspora flava</name>
    <dbReference type="NCBI Taxonomy" id="95161"/>
    <lineage>
        <taxon>Bacteria</taxon>
        <taxon>Bacillati</taxon>
        <taxon>Actinomycetota</taxon>
        <taxon>Actinomycetes</taxon>
        <taxon>Pseudonocardiales</taxon>
        <taxon>Pseudonocardiaceae</taxon>
        <taxon>Saccharopolyspora</taxon>
    </lineage>
</organism>
<proteinExistence type="predicted"/>
<dbReference type="PANTHER" id="PTHR43476">
    <property type="entry name" value="3-(3-HYDROXY-PHENYL)PROPIONATE/3-HYDROXYCINNAMIC ACID HYDROXYLASE"/>
    <property type="match status" value="1"/>
</dbReference>
<keyword evidence="4" id="KW-1185">Reference proteome</keyword>
<evidence type="ECO:0000256" key="1">
    <source>
        <dbReference type="ARBA" id="ARBA00023002"/>
    </source>
</evidence>
<dbReference type="InterPro" id="IPR002938">
    <property type="entry name" value="FAD-bd"/>
</dbReference>
<dbReference type="Gene3D" id="3.50.50.60">
    <property type="entry name" value="FAD/NAD(P)-binding domain"/>
    <property type="match status" value="2"/>
</dbReference>
<reference evidence="4" key="1">
    <citation type="submission" date="2016-10" db="EMBL/GenBank/DDBJ databases">
        <authorList>
            <person name="Varghese N."/>
            <person name="Submissions S."/>
        </authorList>
    </citation>
    <scope>NUCLEOTIDE SEQUENCE [LARGE SCALE GENOMIC DNA]</scope>
    <source>
        <strain evidence="4">DSM 44771</strain>
    </source>
</reference>
<dbReference type="GO" id="GO:0071949">
    <property type="term" value="F:FAD binding"/>
    <property type="evidence" value="ECO:0007669"/>
    <property type="project" value="InterPro"/>
</dbReference>
<feature type="domain" description="FAD-binding" evidence="2">
    <location>
        <begin position="4"/>
        <end position="325"/>
    </location>
</feature>
<dbReference type="RefSeq" id="WP_093413479.1">
    <property type="nucleotide sequence ID" value="NZ_FOZX01000001.1"/>
</dbReference>
<dbReference type="GO" id="GO:0016491">
    <property type="term" value="F:oxidoreductase activity"/>
    <property type="evidence" value="ECO:0007669"/>
    <property type="project" value="UniProtKB-KW"/>
</dbReference>
<evidence type="ECO:0000259" key="2">
    <source>
        <dbReference type="Pfam" id="PF01494"/>
    </source>
</evidence>
<gene>
    <name evidence="3" type="ORF">SAMN05660874_00603</name>
</gene>
<dbReference type="Pfam" id="PF01494">
    <property type="entry name" value="FAD_binding_3"/>
    <property type="match status" value="1"/>
</dbReference>
<accession>A0A1I6PAJ4</accession>
<dbReference type="AlphaFoldDB" id="A0A1I6PAJ4"/>
<name>A0A1I6PAJ4_9PSEU</name>
<dbReference type="Proteomes" id="UP000198852">
    <property type="component" value="Unassembled WGS sequence"/>
</dbReference>
<dbReference type="EMBL" id="FOZX01000001">
    <property type="protein sequence ID" value="SFS37206.1"/>
    <property type="molecule type" value="Genomic_DNA"/>
</dbReference>
<keyword evidence="1" id="KW-0560">Oxidoreductase</keyword>
<dbReference type="OrthoDB" id="9791689at2"/>
<protein>
    <submittedName>
        <fullName evidence="3">2-polyprenyl-6-methoxyphenol hydroxylase</fullName>
    </submittedName>
</protein>
<dbReference type="NCBIfam" id="NF004833">
    <property type="entry name" value="PRK06185.1-1"/>
    <property type="match status" value="1"/>
</dbReference>